<dbReference type="Pfam" id="PF13715">
    <property type="entry name" value="CarbopepD_reg_2"/>
    <property type="match status" value="1"/>
</dbReference>
<evidence type="ECO:0000256" key="4">
    <source>
        <dbReference type="ARBA" id="ARBA00022692"/>
    </source>
</evidence>
<keyword evidence="6 8" id="KW-0472">Membrane</keyword>
<evidence type="ECO:0000256" key="9">
    <source>
        <dbReference type="RuleBase" id="RU003357"/>
    </source>
</evidence>
<keyword evidence="3 8" id="KW-1134">Transmembrane beta strand</keyword>
<dbReference type="EMBL" id="LGTQ01000006">
    <property type="protein sequence ID" value="KPM48860.1"/>
    <property type="molecule type" value="Genomic_DNA"/>
</dbReference>
<name>A0A0N8HA09_9BACT</name>
<comment type="caution">
    <text evidence="12">The sequence shown here is derived from an EMBL/GenBank/DDBJ whole genome shotgun (WGS) entry which is preliminary data.</text>
</comment>
<evidence type="ECO:0000259" key="11">
    <source>
        <dbReference type="Pfam" id="PF07715"/>
    </source>
</evidence>
<dbReference type="InterPro" id="IPR036942">
    <property type="entry name" value="Beta-barrel_TonB_sf"/>
</dbReference>
<evidence type="ECO:0000256" key="1">
    <source>
        <dbReference type="ARBA" id="ARBA00004571"/>
    </source>
</evidence>
<keyword evidence="7 8" id="KW-0998">Cell outer membrane</keyword>
<dbReference type="InterPro" id="IPR012910">
    <property type="entry name" value="Plug_dom"/>
</dbReference>
<dbReference type="Proteomes" id="UP000050454">
    <property type="component" value="Unassembled WGS sequence"/>
</dbReference>
<keyword evidence="4 8" id="KW-0812">Transmembrane</keyword>
<proteinExistence type="inferred from homology"/>
<sequence>MRNLILFILLPFGTFAQLSGKVVSQETQMALPDVIISNDQTAEVVFSGPDGEFSISNLKREKAILVFRQLGKVEKTVSVLPEDFDSSLLIELKDDNQKLETVVVKAKADNDFGKTHLKAIEGTSIYESKKSEVILLKDISANLSTNNARQVYAKITGLNIWESDGAGLQLGIGGRGLSPNRTANFNTRQNGYDISADALGYPENYYTPPTEALQKIEVIRGASSLQYGTQFGGMLNFVFKKGAADKKVELTSRQTAGSWKFLGSFNSLGGTVGKLNYYTFYQHKQGEGWRPNSGFEQDNFYVDLTYQFSEAFKTEFNYTHSNYTAQQPGGLTDALFAQNPRQSVRARNWFDVNWNLAALTFDWKLSSKTRLNSRTFVLDAGRAAVGNLERINVADFGGNRTLIAGKFENIGNETRLLSRYNLGKQYGAFLIGTRYYQGNTSARQGEASDGDDADFSLLNPEYPENSDFRFPNTNMSVFAENIFNLSDRFSITPGLRFEVIQTRSEGYYRQRIFDFAGNLISDKRQDERLERNRSFLITGIGSSFRPSEESEIYANVSQNYRAINFSDLRIVNPNFSVDPDIQDEKGFTADLGFRGRKGDFLSYDLTLFYVAYNGRIGQVLQADQPPLYLDYRFRTNVADARNIGVEAFAEMDFLKWKRAKSLSSFSWYINGAYVNARYINTEETSIAGKQVEMVPPVMLRTGLSYKNGGFSSSLQWNYISKHFTDATNAIRTSTAVEGVIPSYQVMDLSAKYNWKYLTLEGSINNLLNEMYFTRRAEAYPGPGIIPSDGRGFYLTLEIRL</sequence>
<dbReference type="SUPFAM" id="SSF49464">
    <property type="entry name" value="Carboxypeptidase regulatory domain-like"/>
    <property type="match status" value="1"/>
</dbReference>
<organism evidence="12 13">
    <name type="scientific">Jiulongibacter sediminis</name>
    <dbReference type="NCBI Taxonomy" id="1605367"/>
    <lineage>
        <taxon>Bacteria</taxon>
        <taxon>Pseudomonadati</taxon>
        <taxon>Bacteroidota</taxon>
        <taxon>Cytophagia</taxon>
        <taxon>Cytophagales</taxon>
        <taxon>Leadbetterellaceae</taxon>
        <taxon>Jiulongibacter</taxon>
    </lineage>
</organism>
<evidence type="ECO:0000256" key="7">
    <source>
        <dbReference type="ARBA" id="ARBA00023237"/>
    </source>
</evidence>
<evidence type="ECO:0000259" key="10">
    <source>
        <dbReference type="Pfam" id="PF00593"/>
    </source>
</evidence>
<dbReference type="InterPro" id="IPR000531">
    <property type="entry name" value="Beta-barrel_TonB"/>
</dbReference>
<dbReference type="PATRIC" id="fig|1605367.3.peg.3358"/>
<reference evidence="12 13" key="1">
    <citation type="submission" date="2015-07" db="EMBL/GenBank/DDBJ databases">
        <title>The draft genome sequence of Leadbetterella sp. JN14-9.</title>
        <authorList>
            <person name="Liu Y."/>
            <person name="Du J."/>
            <person name="Shao Z."/>
        </authorList>
    </citation>
    <scope>NUCLEOTIDE SEQUENCE [LARGE SCALE GENOMIC DNA]</scope>
    <source>
        <strain evidence="12 13">JN14-9</strain>
    </source>
</reference>
<dbReference type="Gene3D" id="2.40.170.20">
    <property type="entry name" value="TonB-dependent receptor, beta-barrel domain"/>
    <property type="match status" value="1"/>
</dbReference>
<dbReference type="Pfam" id="PF00593">
    <property type="entry name" value="TonB_dep_Rec_b-barrel"/>
    <property type="match status" value="1"/>
</dbReference>
<evidence type="ECO:0000256" key="3">
    <source>
        <dbReference type="ARBA" id="ARBA00022452"/>
    </source>
</evidence>
<dbReference type="OrthoDB" id="9758472at2"/>
<evidence type="ECO:0000313" key="13">
    <source>
        <dbReference type="Proteomes" id="UP000050454"/>
    </source>
</evidence>
<dbReference type="InterPro" id="IPR008969">
    <property type="entry name" value="CarboxyPept-like_regulatory"/>
</dbReference>
<dbReference type="AlphaFoldDB" id="A0A0N8HA09"/>
<keyword evidence="2 8" id="KW-0813">Transport</keyword>
<dbReference type="PANTHER" id="PTHR30442:SF0">
    <property type="entry name" value="FE(3+) DICITRATE TRANSPORT PROTEIN FECA"/>
    <property type="match status" value="1"/>
</dbReference>
<evidence type="ECO:0000256" key="5">
    <source>
        <dbReference type="ARBA" id="ARBA00023077"/>
    </source>
</evidence>
<comment type="similarity">
    <text evidence="8 9">Belongs to the TonB-dependent receptor family.</text>
</comment>
<evidence type="ECO:0008006" key="14">
    <source>
        <dbReference type="Google" id="ProtNLM"/>
    </source>
</evidence>
<dbReference type="Pfam" id="PF07715">
    <property type="entry name" value="Plug"/>
    <property type="match status" value="1"/>
</dbReference>
<keyword evidence="13" id="KW-1185">Reference proteome</keyword>
<protein>
    <recommendedName>
        <fullName evidence="14">TonB-dependent receptor</fullName>
    </recommendedName>
</protein>
<dbReference type="InterPro" id="IPR039426">
    <property type="entry name" value="TonB-dep_rcpt-like"/>
</dbReference>
<comment type="subcellular location">
    <subcellularLocation>
        <location evidence="1 8">Cell outer membrane</location>
        <topology evidence="1 8">Multi-pass membrane protein</topology>
    </subcellularLocation>
</comment>
<evidence type="ECO:0000313" key="12">
    <source>
        <dbReference type="EMBL" id="KPM48860.1"/>
    </source>
</evidence>
<accession>A0A0N8HA09</accession>
<feature type="domain" description="TonB-dependent receptor plug" evidence="11">
    <location>
        <begin position="133"/>
        <end position="230"/>
    </location>
</feature>
<keyword evidence="5 9" id="KW-0798">TonB box</keyword>
<evidence type="ECO:0000256" key="2">
    <source>
        <dbReference type="ARBA" id="ARBA00022448"/>
    </source>
</evidence>
<evidence type="ECO:0000256" key="8">
    <source>
        <dbReference type="PROSITE-ProRule" id="PRU01360"/>
    </source>
</evidence>
<dbReference type="GO" id="GO:0009279">
    <property type="term" value="C:cell outer membrane"/>
    <property type="evidence" value="ECO:0007669"/>
    <property type="project" value="UniProtKB-SubCell"/>
</dbReference>
<feature type="domain" description="TonB-dependent receptor-like beta-barrel" evidence="10">
    <location>
        <begin position="289"/>
        <end position="766"/>
    </location>
</feature>
<dbReference type="RefSeq" id="WP_055147370.1">
    <property type="nucleotide sequence ID" value="NZ_JXSZ01000006.1"/>
</dbReference>
<gene>
    <name evidence="12" type="ORF">AFM12_09860</name>
</gene>
<dbReference type="InterPro" id="IPR037066">
    <property type="entry name" value="Plug_dom_sf"/>
</dbReference>
<dbReference type="Gene3D" id="2.170.130.10">
    <property type="entry name" value="TonB-dependent receptor, plug domain"/>
    <property type="match status" value="1"/>
</dbReference>
<dbReference type="SUPFAM" id="SSF56935">
    <property type="entry name" value="Porins"/>
    <property type="match status" value="1"/>
</dbReference>
<dbReference type="PROSITE" id="PS52016">
    <property type="entry name" value="TONB_DEPENDENT_REC_3"/>
    <property type="match status" value="1"/>
</dbReference>
<dbReference type="GO" id="GO:0033214">
    <property type="term" value="P:siderophore-iron import into cell"/>
    <property type="evidence" value="ECO:0007669"/>
    <property type="project" value="TreeGrafter"/>
</dbReference>
<evidence type="ECO:0000256" key="6">
    <source>
        <dbReference type="ARBA" id="ARBA00023136"/>
    </source>
</evidence>
<dbReference type="STRING" id="1605367.AFM12_09860"/>
<dbReference type="PANTHER" id="PTHR30442">
    <property type="entry name" value="IRON III DICITRATE TRANSPORT PROTEIN FECA"/>
    <property type="match status" value="1"/>
</dbReference>